<feature type="transmembrane region" description="Helical" evidence="1">
    <location>
        <begin position="65"/>
        <end position="90"/>
    </location>
</feature>
<accession>A0A9J6CI87</accession>
<dbReference type="AlphaFoldDB" id="A0A9J6CI87"/>
<gene>
    <name evidence="2" type="ORF">PVAND_011083</name>
</gene>
<keyword evidence="1" id="KW-0472">Membrane</keyword>
<comment type="caution">
    <text evidence="2">The sequence shown here is derived from an EMBL/GenBank/DDBJ whole genome shotgun (WGS) entry which is preliminary data.</text>
</comment>
<dbReference type="Proteomes" id="UP001107558">
    <property type="component" value="Chromosome 1"/>
</dbReference>
<protein>
    <submittedName>
        <fullName evidence="2">Uncharacterized protein</fullName>
    </submittedName>
</protein>
<feature type="transmembrane region" description="Helical" evidence="1">
    <location>
        <begin position="35"/>
        <end position="53"/>
    </location>
</feature>
<keyword evidence="3" id="KW-1185">Reference proteome</keyword>
<evidence type="ECO:0000313" key="2">
    <source>
        <dbReference type="EMBL" id="KAG5681669.1"/>
    </source>
</evidence>
<keyword evidence="1" id="KW-0812">Transmembrane</keyword>
<name>A0A9J6CI87_POLVA</name>
<dbReference type="EMBL" id="JADBJN010000001">
    <property type="protein sequence ID" value="KAG5681669.1"/>
    <property type="molecule type" value="Genomic_DNA"/>
</dbReference>
<evidence type="ECO:0000313" key="3">
    <source>
        <dbReference type="Proteomes" id="UP001107558"/>
    </source>
</evidence>
<organism evidence="2 3">
    <name type="scientific">Polypedilum vanderplanki</name>
    <name type="common">Sleeping chironomid midge</name>
    <dbReference type="NCBI Taxonomy" id="319348"/>
    <lineage>
        <taxon>Eukaryota</taxon>
        <taxon>Metazoa</taxon>
        <taxon>Ecdysozoa</taxon>
        <taxon>Arthropoda</taxon>
        <taxon>Hexapoda</taxon>
        <taxon>Insecta</taxon>
        <taxon>Pterygota</taxon>
        <taxon>Neoptera</taxon>
        <taxon>Endopterygota</taxon>
        <taxon>Diptera</taxon>
        <taxon>Nematocera</taxon>
        <taxon>Chironomoidea</taxon>
        <taxon>Chironomidae</taxon>
        <taxon>Chironominae</taxon>
        <taxon>Polypedilum</taxon>
        <taxon>Polypedilum</taxon>
    </lineage>
</organism>
<keyword evidence="1" id="KW-1133">Transmembrane helix</keyword>
<sequence>MNFYLLILSYYNSTSRKRKITRAEMSHYNSAYQRFVLYVILFSFMGTCWQAEFKTYKVWNSDKSTILAGVLACFTAAFSSYLLLFSPLVYSQLFGKNNALKNGKIENDSNEKVQDIVAGNQI</sequence>
<evidence type="ECO:0000256" key="1">
    <source>
        <dbReference type="SAM" id="Phobius"/>
    </source>
</evidence>
<proteinExistence type="predicted"/>
<reference evidence="2" key="1">
    <citation type="submission" date="2021-03" db="EMBL/GenBank/DDBJ databases">
        <title>Chromosome level genome of the anhydrobiotic midge Polypedilum vanderplanki.</title>
        <authorList>
            <person name="Yoshida Y."/>
            <person name="Kikawada T."/>
            <person name="Gusev O."/>
        </authorList>
    </citation>
    <scope>NUCLEOTIDE SEQUENCE</scope>
    <source>
        <strain evidence="2">NIAS01</strain>
        <tissue evidence="2">Whole body or cell culture</tissue>
    </source>
</reference>